<name>A0AA43Q8A7_9GAMM</name>
<evidence type="ECO:0000313" key="2">
    <source>
        <dbReference type="Proteomes" id="UP001160519"/>
    </source>
</evidence>
<reference evidence="1" key="1">
    <citation type="submission" date="2023-01" db="EMBL/GenBank/DDBJ databases">
        <title>Biogeochemical cycle of methane in antarctic sediments.</title>
        <authorList>
            <person name="Roldan D.M."/>
            <person name="Menes R.J."/>
        </authorList>
    </citation>
    <scope>NUCLEOTIDE SEQUENCE [LARGE SCALE GENOMIC DNA]</scope>
    <source>
        <strain evidence="1">K-2018 MAG008</strain>
    </source>
</reference>
<evidence type="ECO:0000313" key="1">
    <source>
        <dbReference type="EMBL" id="MDI1231148.1"/>
    </source>
</evidence>
<sequence>MKTGIIKRSLRLVFLLTLTASLSGCMYWIRAYQVYLQMDEFDRNFSVEADDEFTLRFKHPILYSKDFVSLSKLYASQDDPTTDGRRWRYWFRKVDGNNEPIKPEVKFYSALNFNKENRLIAWSFSSLFLAIAPPKFLEISLRSIGGAEIDKEKQQLKANPALLEKISADLPKKPAVLAQLGEPFEIKDEAEQEVYIYRFLLETNHIEEGYEDRALNEVKITFDKKTQELVRMAGRFAGLKVSINYRKFLDESQDVAQNKPE</sequence>
<keyword evidence="2" id="KW-1185">Reference proteome</keyword>
<gene>
    <name evidence="1" type="ORF">PSU93_08375</name>
</gene>
<dbReference type="AlphaFoldDB" id="A0AA43Q8A7"/>
<organism evidence="1 2">
    <name type="scientific">Candidatus Methylobacter titanis</name>
    <dbReference type="NCBI Taxonomy" id="3053457"/>
    <lineage>
        <taxon>Bacteria</taxon>
        <taxon>Pseudomonadati</taxon>
        <taxon>Pseudomonadota</taxon>
        <taxon>Gammaproteobacteria</taxon>
        <taxon>Methylococcales</taxon>
        <taxon>Methylococcaceae</taxon>
        <taxon>Methylobacter</taxon>
    </lineage>
</organism>
<dbReference type="EMBL" id="JAQSDF010000022">
    <property type="protein sequence ID" value="MDI1231148.1"/>
    <property type="molecule type" value="Genomic_DNA"/>
</dbReference>
<protein>
    <recommendedName>
        <fullName evidence="3">Lipoprotein</fullName>
    </recommendedName>
</protein>
<accession>A0AA43Q8A7</accession>
<proteinExistence type="predicted"/>
<comment type="caution">
    <text evidence="1">The sequence shown here is derived from an EMBL/GenBank/DDBJ whole genome shotgun (WGS) entry which is preliminary data.</text>
</comment>
<dbReference type="PROSITE" id="PS51257">
    <property type="entry name" value="PROKAR_LIPOPROTEIN"/>
    <property type="match status" value="1"/>
</dbReference>
<dbReference type="Proteomes" id="UP001160519">
    <property type="component" value="Unassembled WGS sequence"/>
</dbReference>
<evidence type="ECO:0008006" key="3">
    <source>
        <dbReference type="Google" id="ProtNLM"/>
    </source>
</evidence>